<dbReference type="Proteomes" id="UP001177140">
    <property type="component" value="Unassembled WGS sequence"/>
</dbReference>
<gene>
    <name evidence="1" type="ORF">MKW94_010623</name>
</gene>
<evidence type="ECO:0000313" key="2">
    <source>
        <dbReference type="Proteomes" id="UP001177140"/>
    </source>
</evidence>
<dbReference type="PANTHER" id="PTHR34537:SF1">
    <property type="entry name" value="OS08G0459300 PROTEIN"/>
    <property type="match status" value="1"/>
</dbReference>
<dbReference type="EMBL" id="JAJJMA010232702">
    <property type="protein sequence ID" value="MCL7042222.1"/>
    <property type="molecule type" value="Genomic_DNA"/>
</dbReference>
<proteinExistence type="predicted"/>
<organism evidence="1 2">
    <name type="scientific">Papaver nudicaule</name>
    <name type="common">Iceland poppy</name>
    <dbReference type="NCBI Taxonomy" id="74823"/>
    <lineage>
        <taxon>Eukaryota</taxon>
        <taxon>Viridiplantae</taxon>
        <taxon>Streptophyta</taxon>
        <taxon>Embryophyta</taxon>
        <taxon>Tracheophyta</taxon>
        <taxon>Spermatophyta</taxon>
        <taxon>Magnoliopsida</taxon>
        <taxon>Ranunculales</taxon>
        <taxon>Papaveraceae</taxon>
        <taxon>Papaveroideae</taxon>
        <taxon>Papaver</taxon>
    </lineage>
</organism>
<dbReference type="PANTHER" id="PTHR34537">
    <property type="entry name" value="OS08G0459300 PROTEIN"/>
    <property type="match status" value="1"/>
</dbReference>
<name>A0AA42AV80_PAPNU</name>
<keyword evidence="2" id="KW-1185">Reference proteome</keyword>
<comment type="caution">
    <text evidence="1">The sequence shown here is derived from an EMBL/GenBank/DDBJ whole genome shotgun (WGS) entry which is preliminary data.</text>
</comment>
<reference evidence="1" key="1">
    <citation type="submission" date="2022-03" db="EMBL/GenBank/DDBJ databases">
        <title>A functionally conserved STORR gene fusion in Papaver species that diverged 16.8 million years ago.</title>
        <authorList>
            <person name="Catania T."/>
        </authorList>
    </citation>
    <scope>NUCLEOTIDE SEQUENCE</scope>
    <source>
        <strain evidence="1">S-191538</strain>
    </source>
</reference>
<dbReference type="AlphaFoldDB" id="A0AA42AV80"/>
<accession>A0AA42AV80</accession>
<evidence type="ECO:0000313" key="1">
    <source>
        <dbReference type="EMBL" id="MCL7042222.1"/>
    </source>
</evidence>
<protein>
    <recommendedName>
        <fullName evidence="3">Ferredoxin-like protein</fullName>
    </recommendedName>
</protein>
<sequence length="187" mass="19840">MSFWVDNTANELVSVLNSNRTAHKASLLADNQGLACIALQYIKAYQGKCEDIDNKKPADSDIADTFAPSCGVQASTLTPITGRLIGCQSKYISAPEAFSTLLVPNSKGLDILYGKNHTEVGAAVKGTDGGSPYFWCVLFSNGKSNSTQGPGCFSGTSDDCSNANGSYRVLWLHIIGSLVAAVYALRF</sequence>
<evidence type="ECO:0008006" key="3">
    <source>
        <dbReference type="Google" id="ProtNLM"/>
    </source>
</evidence>